<evidence type="ECO:0000313" key="1">
    <source>
        <dbReference type="EMBL" id="ACV10255.1"/>
    </source>
</evidence>
<dbReference type="OrthoDB" id="156206at2157"/>
<protein>
    <submittedName>
        <fullName evidence="1">Uncharacterized protein</fullName>
    </submittedName>
</protein>
<dbReference type="EMBL" id="CP001687">
    <property type="protein sequence ID" value="ACV10255.1"/>
    <property type="molecule type" value="Genomic_DNA"/>
</dbReference>
<dbReference type="Proteomes" id="UP000002071">
    <property type="component" value="Chromosome"/>
</dbReference>
<accession>C7NNM7</accession>
<evidence type="ECO:0000313" key="2">
    <source>
        <dbReference type="Proteomes" id="UP000002071"/>
    </source>
</evidence>
<dbReference type="GeneID" id="8382326"/>
<dbReference type="InterPro" id="IPR043853">
    <property type="entry name" value="DUF5815"/>
</dbReference>
<proteinExistence type="predicted"/>
<keyword evidence="2" id="KW-1185">Reference proteome</keyword>
<dbReference type="RefSeq" id="WP_012795132.1">
    <property type="nucleotide sequence ID" value="NC_013158.1"/>
</dbReference>
<dbReference type="HOGENOM" id="CLU_1514566_0_0_2"/>
<dbReference type="KEGG" id="hut:Huta_0066"/>
<dbReference type="Pfam" id="PF19132">
    <property type="entry name" value="DUF5815"/>
    <property type="match status" value="1"/>
</dbReference>
<dbReference type="STRING" id="519442.Huta_0066"/>
<dbReference type="AlphaFoldDB" id="C7NNM7"/>
<gene>
    <name evidence="1" type="ordered locus">Huta_0066</name>
</gene>
<organism evidence="1 2">
    <name type="scientific">Halorhabdus utahensis (strain DSM 12940 / JCM 11049 / AX-2)</name>
    <dbReference type="NCBI Taxonomy" id="519442"/>
    <lineage>
        <taxon>Archaea</taxon>
        <taxon>Methanobacteriati</taxon>
        <taxon>Methanobacteriota</taxon>
        <taxon>Stenosarchaea group</taxon>
        <taxon>Halobacteria</taxon>
        <taxon>Halobacteriales</taxon>
        <taxon>Haloarculaceae</taxon>
        <taxon>Halorhabdus</taxon>
    </lineage>
</organism>
<sequence>MATPRVPSDEDRLELPCGETVDIHTFDMGRREFECHCGQSHALVMDVHPLTRFLPSFLVDTLAETVEPSGEAEQLGTGHLMGIVMEEFPDDIVAKDVEDDGAIGCGLLWVSEFDSRRLHEIVVELVVDLMEHAISHAEDDTARETFEEDMREFDVGTFVDAYRAERDFDGDNDTPV</sequence>
<name>C7NNM7_HALUD</name>
<dbReference type="eggNOG" id="arCOG04775">
    <property type="taxonomic scope" value="Archaea"/>
</dbReference>
<reference evidence="1 2" key="1">
    <citation type="journal article" date="2009" name="Stand. Genomic Sci.">
        <title>Complete genome sequence of Halorhabdus utahensis type strain (AX-2).</title>
        <authorList>
            <person name="Anderson I."/>
            <person name="Tindall B.J."/>
            <person name="Pomrenke H."/>
            <person name="Goker M."/>
            <person name="Lapidus A."/>
            <person name="Nolan M."/>
            <person name="Copeland A."/>
            <person name="Glavina Del Rio T."/>
            <person name="Chen F."/>
            <person name="Tice H."/>
            <person name="Cheng J.F."/>
            <person name="Lucas S."/>
            <person name="Chertkov O."/>
            <person name="Bruce D."/>
            <person name="Brettin T."/>
            <person name="Detter J.C."/>
            <person name="Han C."/>
            <person name="Goodwin L."/>
            <person name="Land M."/>
            <person name="Hauser L."/>
            <person name="Chang Y.J."/>
            <person name="Jeffries C.D."/>
            <person name="Pitluck S."/>
            <person name="Pati A."/>
            <person name="Mavromatis K."/>
            <person name="Ivanova N."/>
            <person name="Ovchinnikova G."/>
            <person name="Chen A."/>
            <person name="Palaniappan K."/>
            <person name="Chain P."/>
            <person name="Rohde M."/>
            <person name="Bristow J."/>
            <person name="Eisen J.A."/>
            <person name="Markowitz V."/>
            <person name="Hugenholtz P."/>
            <person name="Kyrpides N.C."/>
            <person name="Klenk H.P."/>
        </authorList>
    </citation>
    <scope>NUCLEOTIDE SEQUENCE [LARGE SCALE GENOMIC DNA]</scope>
    <source>
        <strain evidence="2">DSM 12940 / JCM 11049 / AX-2</strain>
    </source>
</reference>